<keyword evidence="2" id="KW-0812">Transmembrane</keyword>
<protein>
    <recommendedName>
        <fullName evidence="5">TLC domain-containing protein</fullName>
    </recommendedName>
</protein>
<dbReference type="GeneTree" id="ENSGT00510000046470"/>
<keyword evidence="2" id="KW-0472">Membrane</keyword>
<name>A0A8C4N4Z3_EPTBU</name>
<dbReference type="GO" id="GO:0045048">
    <property type="term" value="P:protein insertion into ER membrane"/>
    <property type="evidence" value="ECO:0007669"/>
    <property type="project" value="TreeGrafter"/>
</dbReference>
<sequence length="260" mass="29412">MGLKKKSKNPPVFSHEYLIQNHADVFSSLALLIAVGLMFRVSSSPAALEKIVGYGLGPKDSATVVFYSLLVVVVHAILQEYGFDVSRARPHDSRRCWGHNVPLARFYISVPFPVKLYFICQLAYWLHAVPELYLQRMRKVCPDLNPPAQAKLAILTRLGVVLLCLHYVPELLFHSARLLYYLSALVLQQEPHSPCVVRRVPVLGIVCFTQAWLLWHFLRLQISRWREAQRATTPVSTNATRAKQRPARKDGGEGLFLTVG</sequence>
<dbReference type="InterPro" id="IPR016447">
    <property type="entry name" value="Translocation_assoc_membrane"/>
</dbReference>
<proteinExistence type="predicted"/>
<evidence type="ECO:0000313" key="4">
    <source>
        <dbReference type="Proteomes" id="UP000694388"/>
    </source>
</evidence>
<accession>A0A8C4N4Z3</accession>
<dbReference type="GO" id="GO:0005789">
    <property type="term" value="C:endoplasmic reticulum membrane"/>
    <property type="evidence" value="ECO:0007669"/>
    <property type="project" value="TreeGrafter"/>
</dbReference>
<dbReference type="PANTHER" id="PTHR12371">
    <property type="entry name" value="TRANSLOCATION ASSOCIATED MEMBRANE PROTEIN"/>
    <property type="match status" value="1"/>
</dbReference>
<keyword evidence="4" id="KW-1185">Reference proteome</keyword>
<dbReference type="PANTHER" id="PTHR12371:SF11">
    <property type="entry name" value="TRANSLOCATING CHAIN-ASSOCIATED MEMBRANE PROTEIN"/>
    <property type="match status" value="1"/>
</dbReference>
<dbReference type="Proteomes" id="UP000694388">
    <property type="component" value="Unplaced"/>
</dbReference>
<evidence type="ECO:0008006" key="5">
    <source>
        <dbReference type="Google" id="ProtNLM"/>
    </source>
</evidence>
<evidence type="ECO:0000256" key="2">
    <source>
        <dbReference type="SAM" id="Phobius"/>
    </source>
</evidence>
<reference evidence="3" key="2">
    <citation type="submission" date="2025-09" db="UniProtKB">
        <authorList>
            <consortium name="Ensembl"/>
        </authorList>
    </citation>
    <scope>IDENTIFICATION</scope>
</reference>
<evidence type="ECO:0000313" key="3">
    <source>
        <dbReference type="Ensembl" id="ENSEBUP00000001148.1"/>
    </source>
</evidence>
<feature type="region of interest" description="Disordered" evidence="1">
    <location>
        <begin position="233"/>
        <end position="260"/>
    </location>
</feature>
<organism evidence="3 4">
    <name type="scientific">Eptatretus burgeri</name>
    <name type="common">Inshore hagfish</name>
    <dbReference type="NCBI Taxonomy" id="7764"/>
    <lineage>
        <taxon>Eukaryota</taxon>
        <taxon>Metazoa</taxon>
        <taxon>Chordata</taxon>
        <taxon>Craniata</taxon>
        <taxon>Vertebrata</taxon>
        <taxon>Cyclostomata</taxon>
        <taxon>Myxini</taxon>
        <taxon>Myxiniformes</taxon>
        <taxon>Myxinidae</taxon>
        <taxon>Eptatretinae</taxon>
        <taxon>Eptatretus</taxon>
    </lineage>
</organism>
<feature type="transmembrane region" description="Helical" evidence="2">
    <location>
        <begin position="61"/>
        <end position="78"/>
    </location>
</feature>
<dbReference type="GO" id="GO:0006616">
    <property type="term" value="P:SRP-dependent cotranslational protein targeting to membrane, translocation"/>
    <property type="evidence" value="ECO:0007669"/>
    <property type="project" value="InterPro"/>
</dbReference>
<reference evidence="3" key="1">
    <citation type="submission" date="2025-08" db="UniProtKB">
        <authorList>
            <consortium name="Ensembl"/>
        </authorList>
    </citation>
    <scope>IDENTIFICATION</scope>
</reference>
<keyword evidence="2" id="KW-1133">Transmembrane helix</keyword>
<dbReference type="Ensembl" id="ENSEBUT00000001467.1">
    <property type="protein sequence ID" value="ENSEBUP00000001148.1"/>
    <property type="gene ID" value="ENSEBUG00000001022.1"/>
</dbReference>
<feature type="transmembrane region" description="Helical" evidence="2">
    <location>
        <begin position="21"/>
        <end position="41"/>
    </location>
</feature>
<dbReference type="AlphaFoldDB" id="A0A8C4N4Z3"/>
<evidence type="ECO:0000256" key="1">
    <source>
        <dbReference type="SAM" id="MobiDB-lite"/>
    </source>
</evidence>